<dbReference type="AlphaFoldDB" id="A0A645EYN6"/>
<evidence type="ECO:0000313" key="1">
    <source>
        <dbReference type="EMBL" id="MPN05524.1"/>
    </source>
</evidence>
<name>A0A645EYN6_9ZZZZ</name>
<dbReference type="EMBL" id="VSSQ01051426">
    <property type="protein sequence ID" value="MPN05524.1"/>
    <property type="molecule type" value="Genomic_DNA"/>
</dbReference>
<reference evidence="1" key="1">
    <citation type="submission" date="2019-08" db="EMBL/GenBank/DDBJ databases">
        <authorList>
            <person name="Kucharzyk K."/>
            <person name="Murdoch R.W."/>
            <person name="Higgins S."/>
            <person name="Loffler F."/>
        </authorList>
    </citation>
    <scope>NUCLEOTIDE SEQUENCE</scope>
</reference>
<organism evidence="1">
    <name type="scientific">bioreactor metagenome</name>
    <dbReference type="NCBI Taxonomy" id="1076179"/>
    <lineage>
        <taxon>unclassified sequences</taxon>
        <taxon>metagenomes</taxon>
        <taxon>ecological metagenomes</taxon>
    </lineage>
</organism>
<comment type="caution">
    <text evidence="1">The sequence shown here is derived from an EMBL/GenBank/DDBJ whole genome shotgun (WGS) entry which is preliminary data.</text>
</comment>
<gene>
    <name evidence="1" type="ORF">SDC9_152775</name>
</gene>
<accession>A0A645EYN6</accession>
<proteinExistence type="predicted"/>
<protein>
    <submittedName>
        <fullName evidence="1">Uncharacterized protein</fullName>
    </submittedName>
</protein>
<sequence length="84" mass="10090">MRNDVIVIIEICVIKREWICAFDCEKLIVENIKNFLELIYKDIQYEYLYSENLIIVDKYSNTLINPFVHSTNSYLYNGITLQLY</sequence>